<reference evidence="10" key="1">
    <citation type="submission" date="2023-10" db="EMBL/GenBank/DDBJ databases">
        <title>Characterization and whole genome sequencing of a novel strain of Bergeyella porcorum QD2021 isolated from pig.</title>
        <authorList>
            <person name="Liu G."/>
            <person name="Chen C."/>
            <person name="Han X."/>
        </authorList>
    </citation>
    <scope>NUCLEOTIDE SEQUENCE</scope>
    <source>
        <strain evidence="10">QD2021</strain>
    </source>
</reference>
<comment type="catalytic activity">
    <reaction evidence="8">
        <text>(6S)-5,6,7,8-tetrahydrofolate + NADP(+) = 7,8-dihydrofolate + NADPH + H(+)</text>
        <dbReference type="Rhea" id="RHEA:15009"/>
        <dbReference type="ChEBI" id="CHEBI:15378"/>
        <dbReference type="ChEBI" id="CHEBI:57451"/>
        <dbReference type="ChEBI" id="CHEBI:57453"/>
        <dbReference type="ChEBI" id="CHEBI:57783"/>
        <dbReference type="ChEBI" id="CHEBI:58349"/>
        <dbReference type="EC" id="1.5.1.3"/>
    </reaction>
</comment>
<protein>
    <recommendedName>
        <fullName evidence="3 8">Dihydrofolate reductase</fullName>
        <ecNumber evidence="3 8">1.5.1.3</ecNumber>
    </recommendedName>
</protein>
<evidence type="ECO:0000259" key="9">
    <source>
        <dbReference type="PROSITE" id="PS51330"/>
    </source>
</evidence>
<comment type="function">
    <text evidence="7 8">Key enzyme in folate metabolism. Catalyzes an essential reaction for de novo glycine and purine synthesis, and for DNA precursor synthesis.</text>
</comment>
<organism evidence="10 11">
    <name type="scientific">Bergeyella porcorum</name>
    <dbReference type="NCBI Taxonomy" id="1735111"/>
    <lineage>
        <taxon>Bacteria</taxon>
        <taxon>Pseudomonadati</taxon>
        <taxon>Bacteroidota</taxon>
        <taxon>Flavobacteriia</taxon>
        <taxon>Flavobacteriales</taxon>
        <taxon>Weeksellaceae</taxon>
        <taxon>Bergeyella</taxon>
    </lineage>
</organism>
<dbReference type="EC" id="1.5.1.3" evidence="3 8"/>
<gene>
    <name evidence="10" type="primary">folA</name>
    <name evidence="10" type="ORF">BPO_2053</name>
</gene>
<dbReference type="PRINTS" id="PR00070">
    <property type="entry name" value="DHFR"/>
</dbReference>
<dbReference type="SUPFAM" id="SSF53597">
    <property type="entry name" value="Dihydrofolate reductase-like"/>
    <property type="match status" value="1"/>
</dbReference>
<name>A0AAU0F7C4_9FLAO</name>
<accession>A0AAU0F7C4</accession>
<evidence type="ECO:0000256" key="1">
    <source>
        <dbReference type="ARBA" id="ARBA00004903"/>
    </source>
</evidence>
<dbReference type="EMBL" id="CP136426">
    <property type="protein sequence ID" value="WOC52700.1"/>
    <property type="molecule type" value="Genomic_DNA"/>
</dbReference>
<evidence type="ECO:0000256" key="3">
    <source>
        <dbReference type="ARBA" id="ARBA00012856"/>
    </source>
</evidence>
<dbReference type="AlphaFoldDB" id="A0AAU0F7C4"/>
<evidence type="ECO:0000313" key="11">
    <source>
        <dbReference type="Proteomes" id="UP001432059"/>
    </source>
</evidence>
<dbReference type="GO" id="GO:0046654">
    <property type="term" value="P:tetrahydrofolate biosynthetic process"/>
    <property type="evidence" value="ECO:0007669"/>
    <property type="project" value="InterPro"/>
</dbReference>
<keyword evidence="4 8" id="KW-0554">One-carbon metabolism</keyword>
<dbReference type="GO" id="GO:0070401">
    <property type="term" value="F:NADP+ binding"/>
    <property type="evidence" value="ECO:0007669"/>
    <property type="project" value="UniProtKB-ARBA"/>
</dbReference>
<dbReference type="InterPro" id="IPR001796">
    <property type="entry name" value="DHFR_dom"/>
</dbReference>
<dbReference type="GO" id="GO:0004146">
    <property type="term" value="F:dihydrofolate reductase activity"/>
    <property type="evidence" value="ECO:0007669"/>
    <property type="project" value="UniProtKB-EC"/>
</dbReference>
<dbReference type="GO" id="GO:0005829">
    <property type="term" value="C:cytosol"/>
    <property type="evidence" value="ECO:0007669"/>
    <property type="project" value="TreeGrafter"/>
</dbReference>
<dbReference type="GO" id="GO:0006730">
    <property type="term" value="P:one-carbon metabolic process"/>
    <property type="evidence" value="ECO:0007669"/>
    <property type="project" value="UniProtKB-KW"/>
</dbReference>
<dbReference type="GO" id="GO:0046452">
    <property type="term" value="P:dihydrofolate metabolic process"/>
    <property type="evidence" value="ECO:0007669"/>
    <property type="project" value="TreeGrafter"/>
</dbReference>
<proteinExistence type="inferred from homology"/>
<evidence type="ECO:0000256" key="5">
    <source>
        <dbReference type="ARBA" id="ARBA00022857"/>
    </source>
</evidence>
<evidence type="ECO:0000313" key="10">
    <source>
        <dbReference type="EMBL" id="WOC52700.1"/>
    </source>
</evidence>
<dbReference type="Proteomes" id="UP001432059">
    <property type="component" value="Chromosome"/>
</dbReference>
<dbReference type="FunFam" id="3.40.430.10:FF:000001">
    <property type="entry name" value="Dihydrofolate reductase"/>
    <property type="match status" value="1"/>
</dbReference>
<dbReference type="PANTHER" id="PTHR48069:SF3">
    <property type="entry name" value="DIHYDROFOLATE REDUCTASE"/>
    <property type="match status" value="1"/>
</dbReference>
<keyword evidence="6 8" id="KW-0560">Oxidoreductase</keyword>
<evidence type="ECO:0000256" key="6">
    <source>
        <dbReference type="ARBA" id="ARBA00023002"/>
    </source>
</evidence>
<dbReference type="Pfam" id="PF00186">
    <property type="entry name" value="DHFR_1"/>
    <property type="match status" value="1"/>
</dbReference>
<evidence type="ECO:0000256" key="4">
    <source>
        <dbReference type="ARBA" id="ARBA00022563"/>
    </source>
</evidence>
<evidence type="ECO:0000256" key="7">
    <source>
        <dbReference type="ARBA" id="ARBA00025067"/>
    </source>
</evidence>
<dbReference type="InterPro" id="IPR012259">
    <property type="entry name" value="DHFR"/>
</dbReference>
<dbReference type="CDD" id="cd00209">
    <property type="entry name" value="DHFR"/>
    <property type="match status" value="1"/>
</dbReference>
<dbReference type="InterPro" id="IPR024072">
    <property type="entry name" value="DHFR-like_dom_sf"/>
</dbReference>
<dbReference type="Gene3D" id="3.40.430.10">
    <property type="entry name" value="Dihydrofolate Reductase, subunit A"/>
    <property type="match status" value="1"/>
</dbReference>
<dbReference type="PIRSF" id="PIRSF000194">
    <property type="entry name" value="DHFR"/>
    <property type="match status" value="1"/>
</dbReference>
<dbReference type="PANTHER" id="PTHR48069">
    <property type="entry name" value="DIHYDROFOLATE REDUCTASE"/>
    <property type="match status" value="1"/>
</dbReference>
<feature type="domain" description="DHFR" evidence="9">
    <location>
        <begin position="21"/>
        <end position="180"/>
    </location>
</feature>
<dbReference type="GO" id="GO:0046655">
    <property type="term" value="P:folic acid metabolic process"/>
    <property type="evidence" value="ECO:0007669"/>
    <property type="project" value="TreeGrafter"/>
</dbReference>
<comment type="similarity">
    <text evidence="2 8">Belongs to the dihydrofolate reductase family.</text>
</comment>
<dbReference type="KEGG" id="bpor:BPO_2053"/>
<sequence length="184" mass="21382">MFNDSPNIQIICYFCEKAKKMITIVVAMGLNNEIGNQNQLLWHLPKDLKHFKELTSGHPVVMGRKTYESIGKPLPNRTNIVVSRKEDWFEEGILIVGTLKEALKFAKKIDEDFFILGGGNIYEQTIGLADRLEVTLVNTTMEADTFFPKIDENEWVKVDETFHEKDDKNAYDMYFQTWERKVNL</sequence>
<evidence type="ECO:0000256" key="8">
    <source>
        <dbReference type="PIRNR" id="PIRNR000194"/>
    </source>
</evidence>
<keyword evidence="5 8" id="KW-0521">NADP</keyword>
<keyword evidence="11" id="KW-1185">Reference proteome</keyword>
<comment type="pathway">
    <text evidence="1 8">Cofactor biosynthesis; tetrahydrofolate biosynthesis; 5,6,7,8-tetrahydrofolate from 7,8-dihydrofolate: step 1/1.</text>
</comment>
<dbReference type="PROSITE" id="PS51330">
    <property type="entry name" value="DHFR_2"/>
    <property type="match status" value="1"/>
</dbReference>
<evidence type="ECO:0000256" key="2">
    <source>
        <dbReference type="ARBA" id="ARBA00009539"/>
    </source>
</evidence>